<comment type="caution">
    <text evidence="1">The sequence shown here is derived from an EMBL/GenBank/DDBJ whole genome shotgun (WGS) entry which is preliminary data.</text>
</comment>
<organism evidence="1 2">
    <name type="scientific">Lentinula aff. lateritia</name>
    <dbReference type="NCBI Taxonomy" id="2804960"/>
    <lineage>
        <taxon>Eukaryota</taxon>
        <taxon>Fungi</taxon>
        <taxon>Dikarya</taxon>
        <taxon>Basidiomycota</taxon>
        <taxon>Agaricomycotina</taxon>
        <taxon>Agaricomycetes</taxon>
        <taxon>Agaricomycetidae</taxon>
        <taxon>Agaricales</taxon>
        <taxon>Marasmiineae</taxon>
        <taxon>Omphalotaceae</taxon>
        <taxon>Lentinula</taxon>
    </lineage>
</organism>
<proteinExistence type="predicted"/>
<gene>
    <name evidence="1" type="ORF">F5876DRAFT_77676</name>
</gene>
<accession>A0ACC1TXK4</accession>
<reference evidence="1" key="1">
    <citation type="submission" date="2022-09" db="EMBL/GenBank/DDBJ databases">
        <title>A Global Phylogenomic Analysis of the Shiitake Genus Lentinula.</title>
        <authorList>
            <consortium name="DOE Joint Genome Institute"/>
            <person name="Sierra-Patev S."/>
            <person name="Min B."/>
            <person name="Naranjo-Ortiz M."/>
            <person name="Looney B."/>
            <person name="Konkel Z."/>
            <person name="Slot J.C."/>
            <person name="Sakamoto Y."/>
            <person name="Steenwyk J.L."/>
            <person name="Rokas A."/>
            <person name="Carro J."/>
            <person name="Camarero S."/>
            <person name="Ferreira P."/>
            <person name="Molpeceres G."/>
            <person name="Ruiz-Duenas F.J."/>
            <person name="Serrano A."/>
            <person name="Henrissat B."/>
            <person name="Drula E."/>
            <person name="Hughes K.W."/>
            <person name="Mata J.L."/>
            <person name="Ishikawa N.K."/>
            <person name="Vargas-Isla R."/>
            <person name="Ushijima S."/>
            <person name="Smith C.A."/>
            <person name="Ahrendt S."/>
            <person name="Andreopoulos W."/>
            <person name="He G."/>
            <person name="Labutti K."/>
            <person name="Lipzen A."/>
            <person name="Ng V."/>
            <person name="Riley R."/>
            <person name="Sandor L."/>
            <person name="Barry K."/>
            <person name="Martinez A.T."/>
            <person name="Xiao Y."/>
            <person name="Gibbons J.G."/>
            <person name="Terashima K."/>
            <person name="Grigoriev I.V."/>
            <person name="Hibbett D.S."/>
        </authorList>
    </citation>
    <scope>NUCLEOTIDE SEQUENCE</scope>
    <source>
        <strain evidence="1">TMI1499</strain>
    </source>
</reference>
<evidence type="ECO:0000313" key="1">
    <source>
        <dbReference type="EMBL" id="KAJ3809516.1"/>
    </source>
</evidence>
<dbReference type="Proteomes" id="UP001163835">
    <property type="component" value="Unassembled WGS sequence"/>
</dbReference>
<protein>
    <submittedName>
        <fullName evidence="1">Uncharacterized protein</fullName>
    </submittedName>
</protein>
<name>A0ACC1TXK4_9AGAR</name>
<dbReference type="EMBL" id="MU795153">
    <property type="protein sequence ID" value="KAJ3809516.1"/>
    <property type="molecule type" value="Genomic_DNA"/>
</dbReference>
<sequence length="166" mass="18725">MSMGHIVIRVNTIVIRNTLHVSSYRREVKDEQISSIDLQLQVWKESPTGIDITQVNKNTSTPHKLMRNLSFWWTFIFYIGRLSIIGGRAADNIMDLLGIYRCLYTVRYVPVAPVQIVFAAGTVYILLAVQATRGLRVAKKDLQIGTTSSGVCRELVESVTEILLKT</sequence>
<evidence type="ECO:0000313" key="2">
    <source>
        <dbReference type="Proteomes" id="UP001163835"/>
    </source>
</evidence>
<keyword evidence="2" id="KW-1185">Reference proteome</keyword>